<feature type="region of interest" description="Disordered" evidence="1">
    <location>
        <begin position="1"/>
        <end position="21"/>
    </location>
</feature>
<gene>
    <name evidence="3" type="ORF">AKO1_006435</name>
</gene>
<dbReference type="Pfam" id="PF12237">
    <property type="entry name" value="PCIF1_WW"/>
    <property type="match status" value="1"/>
</dbReference>
<dbReference type="InterPro" id="IPR022035">
    <property type="entry name" value="PCIF1_WW"/>
</dbReference>
<evidence type="ECO:0000256" key="1">
    <source>
        <dbReference type="SAM" id="MobiDB-lite"/>
    </source>
</evidence>
<evidence type="ECO:0000313" key="4">
    <source>
        <dbReference type="Proteomes" id="UP001431209"/>
    </source>
</evidence>
<proteinExistence type="predicted"/>
<keyword evidence="4" id="KW-1185">Reference proteome</keyword>
<dbReference type="SUPFAM" id="SSF100934">
    <property type="entry name" value="Heat shock protein 70kD (HSP70), C-terminal subdomain"/>
    <property type="match status" value="1"/>
</dbReference>
<dbReference type="AlphaFoldDB" id="A0AAW2YK58"/>
<name>A0AAW2YK58_9EUKA</name>
<reference evidence="3 4" key="1">
    <citation type="submission" date="2024-03" db="EMBL/GenBank/DDBJ databases">
        <title>The Acrasis kona genome and developmental transcriptomes reveal deep origins of eukaryotic multicellular pathways.</title>
        <authorList>
            <person name="Sheikh S."/>
            <person name="Fu C.-J."/>
            <person name="Brown M.W."/>
            <person name="Baldauf S.L."/>
        </authorList>
    </citation>
    <scope>NUCLEOTIDE SEQUENCE [LARGE SCALE GENOMIC DNA]</scope>
    <source>
        <strain evidence="3 4">ATCC MYA-3509</strain>
    </source>
</reference>
<dbReference type="GO" id="GO:0005634">
    <property type="term" value="C:nucleus"/>
    <property type="evidence" value="ECO:0007669"/>
    <property type="project" value="TreeGrafter"/>
</dbReference>
<dbReference type="GO" id="GO:0099122">
    <property type="term" value="F:RNA polymerase II C-terminal domain binding"/>
    <property type="evidence" value="ECO:0007669"/>
    <property type="project" value="InterPro"/>
</dbReference>
<evidence type="ECO:0000313" key="3">
    <source>
        <dbReference type="EMBL" id="KAL0476984.1"/>
    </source>
</evidence>
<dbReference type="InterPro" id="IPR039881">
    <property type="entry name" value="PCIF1-like"/>
</dbReference>
<feature type="compositionally biased region" description="Basic and acidic residues" evidence="1">
    <location>
        <begin position="7"/>
        <end position="21"/>
    </location>
</feature>
<dbReference type="InterPro" id="IPR029048">
    <property type="entry name" value="HSP70_C_sf"/>
</dbReference>
<dbReference type="GO" id="GO:0016422">
    <property type="term" value="F:mRNA (2'-O-methyladenosine-N6-)-methyltransferase activity"/>
    <property type="evidence" value="ECO:0007669"/>
    <property type="project" value="InterPro"/>
</dbReference>
<dbReference type="PANTHER" id="PTHR21727:SF0">
    <property type="entry name" value="MRNA (2'-O-METHYLADENOSINE-N(6)-)-METHYLTRANSFERASE"/>
    <property type="match status" value="1"/>
</dbReference>
<feature type="domain" description="PCIF1 WW" evidence="2">
    <location>
        <begin position="308"/>
        <end position="482"/>
    </location>
</feature>
<accession>A0AAW2YK58</accession>
<dbReference type="PANTHER" id="PTHR21727">
    <property type="entry name" value="PHOSPHORYLATED CTD INTERACTING FACTOR 1"/>
    <property type="match status" value="1"/>
</dbReference>
<dbReference type="EMBL" id="JAOPGA020000125">
    <property type="protein sequence ID" value="KAL0476984.1"/>
    <property type="molecule type" value="Genomic_DNA"/>
</dbReference>
<evidence type="ECO:0000259" key="2">
    <source>
        <dbReference type="Pfam" id="PF12237"/>
    </source>
</evidence>
<comment type="caution">
    <text evidence="3">The sequence shown here is derived from an EMBL/GenBank/DDBJ whole genome shotgun (WGS) entry which is preliminary data.</text>
</comment>
<organism evidence="3 4">
    <name type="scientific">Acrasis kona</name>
    <dbReference type="NCBI Taxonomy" id="1008807"/>
    <lineage>
        <taxon>Eukaryota</taxon>
        <taxon>Discoba</taxon>
        <taxon>Heterolobosea</taxon>
        <taxon>Tetramitia</taxon>
        <taxon>Eutetramitia</taxon>
        <taxon>Acrasidae</taxon>
        <taxon>Acrasis</taxon>
    </lineage>
</organism>
<protein>
    <recommendedName>
        <fullName evidence="2">PCIF1 WW domain-containing protein</fullName>
    </recommendedName>
</protein>
<sequence>MGWNNKRSRENNKDRTQIKKPRTQEEILFDEGKLVFGSNDTPHRNKIAIWNFETGNKGTLIKKDACIIPKNNTSPQFEYKRACLIKLLREEYEKDCSELLYNMSAPKESFNRWLFEQLAVPKSKSDNTLDPVLCLPELSLSSSVIKLELTSEVPARVRHRFPKQAYNSMSSYITNGEKWLHKLNEEFNDDEQGDSLNEIRNKIREAKQWHNSQPRHITEEHLPTYKKKLEDLKETCSPLFHGILQDNIDTVCRRLHLKAVEVIKEMQEQDVDEQDQNTVKVAHNDQVVTVTYGKFLDTFDITMCHYNKLRLLFRKHNQEQSEQLFLDHLYVLLRRYQTFFGPNILEGGNFHAALPEAGFDLLNRHMEVSQECFASPLNCYFSEFCSAFPDIDVYFGSRGSFFDFEPEQGSFECGPPYTVEVMDQAADRCIQLLEKAEGPLSFVVFVPEWTNTHYGAALHPDQTNFCVGHFLADSENHQYVTGLQHLAINTAESTNRRYWTLPFHTHVYFLQNEKGRSKWPVTQEFMDELKRVMCTK</sequence>
<dbReference type="Proteomes" id="UP001431209">
    <property type="component" value="Unassembled WGS sequence"/>
</dbReference>